<name>A0AAD6WLS2_9AGAR</name>
<gene>
    <name evidence="2" type="ORF">C8F04DRAFT_1200942</name>
</gene>
<accession>A0AAD6WLS2</accession>
<evidence type="ECO:0000313" key="3">
    <source>
        <dbReference type="Proteomes" id="UP001218188"/>
    </source>
</evidence>
<evidence type="ECO:0000256" key="1">
    <source>
        <dbReference type="SAM" id="MobiDB-lite"/>
    </source>
</evidence>
<reference evidence="2" key="1">
    <citation type="submission" date="2023-03" db="EMBL/GenBank/DDBJ databases">
        <title>Massive genome expansion in bonnet fungi (Mycena s.s.) driven by repeated elements and novel gene families across ecological guilds.</title>
        <authorList>
            <consortium name="Lawrence Berkeley National Laboratory"/>
            <person name="Harder C.B."/>
            <person name="Miyauchi S."/>
            <person name="Viragh M."/>
            <person name="Kuo A."/>
            <person name="Thoen E."/>
            <person name="Andreopoulos B."/>
            <person name="Lu D."/>
            <person name="Skrede I."/>
            <person name="Drula E."/>
            <person name="Henrissat B."/>
            <person name="Morin E."/>
            <person name="Kohler A."/>
            <person name="Barry K."/>
            <person name="LaButti K."/>
            <person name="Morin E."/>
            <person name="Salamov A."/>
            <person name="Lipzen A."/>
            <person name="Mereny Z."/>
            <person name="Hegedus B."/>
            <person name="Baldrian P."/>
            <person name="Stursova M."/>
            <person name="Weitz H."/>
            <person name="Taylor A."/>
            <person name="Grigoriev I.V."/>
            <person name="Nagy L.G."/>
            <person name="Martin F."/>
            <person name="Kauserud H."/>
        </authorList>
    </citation>
    <scope>NUCLEOTIDE SEQUENCE</scope>
    <source>
        <strain evidence="2">CBHHK200</strain>
    </source>
</reference>
<dbReference type="AlphaFoldDB" id="A0AAD6WLS2"/>
<feature type="compositionally biased region" description="Basic and acidic residues" evidence="1">
    <location>
        <begin position="123"/>
        <end position="139"/>
    </location>
</feature>
<feature type="region of interest" description="Disordered" evidence="1">
    <location>
        <begin position="123"/>
        <end position="157"/>
    </location>
</feature>
<keyword evidence="3" id="KW-1185">Reference proteome</keyword>
<dbReference type="Gene3D" id="3.40.50.300">
    <property type="entry name" value="P-loop containing nucleotide triphosphate hydrolases"/>
    <property type="match status" value="1"/>
</dbReference>
<protein>
    <submittedName>
        <fullName evidence="2">Uncharacterized protein</fullName>
    </submittedName>
</protein>
<dbReference type="InterPro" id="IPR027417">
    <property type="entry name" value="P-loop_NTPase"/>
</dbReference>
<evidence type="ECO:0000313" key="2">
    <source>
        <dbReference type="EMBL" id="KAJ7017120.1"/>
    </source>
</evidence>
<organism evidence="2 3">
    <name type="scientific">Mycena alexandri</name>
    <dbReference type="NCBI Taxonomy" id="1745969"/>
    <lineage>
        <taxon>Eukaryota</taxon>
        <taxon>Fungi</taxon>
        <taxon>Dikarya</taxon>
        <taxon>Basidiomycota</taxon>
        <taxon>Agaricomycotina</taxon>
        <taxon>Agaricomycetes</taxon>
        <taxon>Agaricomycetidae</taxon>
        <taxon>Agaricales</taxon>
        <taxon>Marasmiineae</taxon>
        <taxon>Mycenaceae</taxon>
        <taxon>Mycena</taxon>
    </lineage>
</organism>
<comment type="caution">
    <text evidence="2">The sequence shown here is derived from an EMBL/GenBank/DDBJ whole genome shotgun (WGS) entry which is preliminary data.</text>
</comment>
<dbReference type="Gene3D" id="1.10.8.60">
    <property type="match status" value="1"/>
</dbReference>
<dbReference type="EMBL" id="JARJCM010000430">
    <property type="protein sequence ID" value="KAJ7017120.1"/>
    <property type="molecule type" value="Genomic_DNA"/>
</dbReference>
<feature type="region of interest" description="Disordered" evidence="1">
    <location>
        <begin position="53"/>
        <end position="80"/>
    </location>
</feature>
<sequence>MCYKFFDELDSIVKARGSGNNDGEGTGDRVLDRILTEVDSMNTRRTAYLSARQIDSAPVSRSSRPAHLHPPPRRGLTPGHLRACLKKSPVSPKVNLNFAYSACGQGWRSARALRRTFRRTRERMARDEASGEDAMKVEEDAAVVQEEDVVPEITSTH</sequence>
<proteinExistence type="predicted"/>
<dbReference type="Proteomes" id="UP001218188">
    <property type="component" value="Unassembled WGS sequence"/>
</dbReference>